<keyword evidence="1 2" id="KW-0093">Biotin biosynthesis</keyword>
<dbReference type="Pfam" id="PF13500">
    <property type="entry name" value="AAA_26"/>
    <property type="match status" value="1"/>
</dbReference>
<keyword evidence="2" id="KW-0479">Metal-binding</keyword>
<comment type="pathway">
    <text evidence="2">Cofactor biosynthesis; biotin biosynthesis; biotin from 7,8-diaminononanoate: step 1/2.</text>
</comment>
<dbReference type="PANTHER" id="PTHR43210">
    <property type="entry name" value="DETHIOBIOTIN SYNTHETASE"/>
    <property type="match status" value="1"/>
</dbReference>
<keyword evidence="2" id="KW-0067">ATP-binding</keyword>
<dbReference type="PIRSF" id="PIRSF006755">
    <property type="entry name" value="DTB_synth"/>
    <property type="match status" value="1"/>
</dbReference>
<dbReference type="Proteomes" id="UP001149400">
    <property type="component" value="Unassembled WGS sequence"/>
</dbReference>
<dbReference type="GO" id="GO:0004141">
    <property type="term" value="F:dethiobiotin synthase activity"/>
    <property type="evidence" value="ECO:0007669"/>
    <property type="project" value="UniProtKB-EC"/>
</dbReference>
<keyword evidence="2 3" id="KW-0436">Ligase</keyword>
<dbReference type="EMBL" id="JAJUBC010000018">
    <property type="protein sequence ID" value="MDD1794574.1"/>
    <property type="molecule type" value="Genomic_DNA"/>
</dbReference>
<dbReference type="CDD" id="cd03109">
    <property type="entry name" value="DTBS"/>
    <property type="match status" value="1"/>
</dbReference>
<dbReference type="HAMAP" id="MF_00336">
    <property type="entry name" value="BioD"/>
    <property type="match status" value="1"/>
</dbReference>
<dbReference type="InterPro" id="IPR004472">
    <property type="entry name" value="DTB_synth_BioD"/>
</dbReference>
<gene>
    <name evidence="2 3" type="primary">bioD</name>
    <name evidence="3" type="ORF">LRP50_15685</name>
</gene>
<comment type="function">
    <text evidence="2">Catalyzes a mechanistically unusual reaction, the ATP-dependent insertion of CO2 between the N7 and N8 nitrogen atoms of 7,8-diaminopelargonic acid (DAPA, also called 7,8-diammoniononanoate) to form a ureido ring.</text>
</comment>
<feature type="binding site" evidence="2">
    <location>
        <position position="17"/>
    </location>
    <ligand>
        <name>Mg(2+)</name>
        <dbReference type="ChEBI" id="CHEBI:18420"/>
    </ligand>
</feature>
<feature type="active site" evidence="2">
    <location>
        <position position="38"/>
    </location>
</feature>
<comment type="subunit">
    <text evidence="2">Homodimer.</text>
</comment>
<dbReference type="Gene3D" id="3.40.50.300">
    <property type="entry name" value="P-loop containing nucleotide triphosphate hydrolases"/>
    <property type="match status" value="1"/>
</dbReference>
<feature type="binding site" evidence="2">
    <location>
        <begin position="13"/>
        <end position="18"/>
    </location>
    <ligand>
        <name>ATP</name>
        <dbReference type="ChEBI" id="CHEBI:30616"/>
    </ligand>
</feature>
<evidence type="ECO:0000313" key="4">
    <source>
        <dbReference type="Proteomes" id="UP001149400"/>
    </source>
</evidence>
<keyword evidence="2" id="KW-0963">Cytoplasm</keyword>
<name>A0ABT5R2U5_9GAMM</name>
<evidence type="ECO:0000313" key="3">
    <source>
        <dbReference type="EMBL" id="MDD1794574.1"/>
    </source>
</evidence>
<evidence type="ECO:0000256" key="1">
    <source>
        <dbReference type="ARBA" id="ARBA00022756"/>
    </source>
</evidence>
<comment type="subcellular location">
    <subcellularLocation>
        <location evidence="2">Cytoplasm</location>
    </subcellularLocation>
</comment>
<feature type="binding site" evidence="2">
    <location>
        <position position="116"/>
    </location>
    <ligand>
        <name>Mg(2+)</name>
        <dbReference type="ChEBI" id="CHEBI:18420"/>
    </ligand>
</feature>
<keyword evidence="2" id="KW-0547">Nucleotide-binding</keyword>
<feature type="binding site" evidence="2">
    <location>
        <position position="55"/>
    </location>
    <ligand>
        <name>Mg(2+)</name>
        <dbReference type="ChEBI" id="CHEBI:18420"/>
    </ligand>
</feature>
<keyword evidence="4" id="KW-1185">Reference proteome</keyword>
<dbReference type="SUPFAM" id="SSF52540">
    <property type="entry name" value="P-loop containing nucleoside triphosphate hydrolases"/>
    <property type="match status" value="1"/>
</dbReference>
<dbReference type="EC" id="6.3.3.3" evidence="2"/>
<organism evidence="3 4">
    <name type="scientific">Enterovibrio gelatinilyticus</name>
    <dbReference type="NCBI Taxonomy" id="2899819"/>
    <lineage>
        <taxon>Bacteria</taxon>
        <taxon>Pseudomonadati</taxon>
        <taxon>Pseudomonadota</taxon>
        <taxon>Gammaproteobacteria</taxon>
        <taxon>Vibrionales</taxon>
        <taxon>Vibrionaceae</taxon>
        <taxon>Enterovibrio</taxon>
    </lineage>
</organism>
<sequence length="229" mass="24601">MTKSYFVTGTDTEVGKTVASMAIMQAVAKAGYSVVGYKPVAAGSKETEDGPMNSDAIRLRECTTVDVDYEEVNPSLLHAACSPHIAAELENTTVDFAQLSRGLKNIQTKADFTLVEGAGGWRVPVSYDSTLADWVGQEKLPVILVVGIKLGCLNHAYLTAEAVRRDGLEIVGWVANRVNPGTEHYSDIVKTLEHHLGAPKLGEIPYMPAIKSRDLSGYIDISPLGLSPV</sequence>
<accession>A0ABT5R2U5</accession>
<dbReference type="RefSeq" id="WP_274165397.1">
    <property type="nucleotide sequence ID" value="NZ_JAJUBC010000018.1"/>
</dbReference>
<dbReference type="PANTHER" id="PTHR43210:SF5">
    <property type="entry name" value="DETHIOBIOTIN SYNTHETASE"/>
    <property type="match status" value="1"/>
</dbReference>
<evidence type="ECO:0000256" key="2">
    <source>
        <dbReference type="HAMAP-Rule" id="MF_00336"/>
    </source>
</evidence>
<feature type="binding site" evidence="2">
    <location>
        <begin position="176"/>
        <end position="177"/>
    </location>
    <ligand>
        <name>ATP</name>
        <dbReference type="ChEBI" id="CHEBI:30616"/>
    </ligand>
</feature>
<feature type="binding site" evidence="2">
    <location>
        <begin position="116"/>
        <end position="119"/>
    </location>
    <ligand>
        <name>ATP</name>
        <dbReference type="ChEBI" id="CHEBI:30616"/>
    </ligand>
</feature>
<dbReference type="InterPro" id="IPR027417">
    <property type="entry name" value="P-loop_NTPase"/>
</dbReference>
<protein>
    <recommendedName>
        <fullName evidence="2">ATP-dependent dethiobiotin synthetase BioD</fullName>
        <ecNumber evidence="2">6.3.3.3</ecNumber>
    </recommendedName>
    <alternativeName>
        <fullName evidence="2">DTB synthetase</fullName>
        <shortName evidence="2">DTBS</shortName>
    </alternativeName>
    <alternativeName>
        <fullName evidence="2">Dethiobiotin synthase</fullName>
    </alternativeName>
</protein>
<comment type="cofactor">
    <cofactor evidence="2">
        <name>Mg(2+)</name>
        <dbReference type="ChEBI" id="CHEBI:18420"/>
    </cofactor>
</comment>
<comment type="similarity">
    <text evidence="2">Belongs to the dethiobiotin synthetase family.</text>
</comment>
<feature type="binding site" evidence="2">
    <location>
        <position position="55"/>
    </location>
    <ligand>
        <name>ATP</name>
        <dbReference type="ChEBI" id="CHEBI:30616"/>
    </ligand>
</feature>
<proteinExistence type="inferred from homology"/>
<comment type="catalytic activity">
    <reaction evidence="2">
        <text>(7R,8S)-7,8-diammoniononanoate + CO2 + ATP = (4R,5S)-dethiobiotin + ADP + phosphate + 3 H(+)</text>
        <dbReference type="Rhea" id="RHEA:15805"/>
        <dbReference type="ChEBI" id="CHEBI:15378"/>
        <dbReference type="ChEBI" id="CHEBI:16526"/>
        <dbReference type="ChEBI" id="CHEBI:30616"/>
        <dbReference type="ChEBI" id="CHEBI:43474"/>
        <dbReference type="ChEBI" id="CHEBI:149469"/>
        <dbReference type="ChEBI" id="CHEBI:149473"/>
        <dbReference type="ChEBI" id="CHEBI:456216"/>
        <dbReference type="EC" id="6.3.3.3"/>
    </reaction>
</comment>
<dbReference type="NCBIfam" id="TIGR00347">
    <property type="entry name" value="bioD"/>
    <property type="match status" value="1"/>
</dbReference>
<keyword evidence="2" id="KW-0460">Magnesium</keyword>
<comment type="caution">
    <text evidence="2">Lacks conserved residue(s) required for the propagation of feature annotation.</text>
</comment>
<comment type="caution">
    <text evidence="3">The sequence shown here is derived from an EMBL/GenBank/DDBJ whole genome shotgun (WGS) entry which is preliminary data.</text>
</comment>
<reference evidence="3" key="1">
    <citation type="submission" date="2021-12" db="EMBL/GenBank/DDBJ databases">
        <title>Enterovibrio ZSDZ35 sp. nov. and Enterovibrio ZSDZ42 sp. nov., isolated from coastal seawater in Qingdao.</title>
        <authorList>
            <person name="Zhang P."/>
        </authorList>
    </citation>
    <scope>NUCLEOTIDE SEQUENCE</scope>
    <source>
        <strain evidence="3">ZSDZ42</strain>
    </source>
</reference>